<organism evidence="1 2">
    <name type="scientific">Agromyces humatus</name>
    <dbReference type="NCBI Taxonomy" id="279573"/>
    <lineage>
        <taxon>Bacteria</taxon>
        <taxon>Bacillati</taxon>
        <taxon>Actinomycetota</taxon>
        <taxon>Actinomycetes</taxon>
        <taxon>Micrococcales</taxon>
        <taxon>Microbacteriaceae</taxon>
        <taxon>Agromyces</taxon>
    </lineage>
</organism>
<accession>A0ABP4X1Z1</accession>
<dbReference type="RefSeq" id="WP_232499281.1">
    <property type="nucleotide sequence ID" value="NZ_BAAANH010000007.1"/>
</dbReference>
<protein>
    <submittedName>
        <fullName evidence="1">Uncharacterized protein</fullName>
    </submittedName>
</protein>
<dbReference type="Proteomes" id="UP001500506">
    <property type="component" value="Unassembled WGS sequence"/>
</dbReference>
<proteinExistence type="predicted"/>
<comment type="caution">
    <text evidence="1">The sequence shown here is derived from an EMBL/GenBank/DDBJ whole genome shotgun (WGS) entry which is preliminary data.</text>
</comment>
<keyword evidence="2" id="KW-1185">Reference proteome</keyword>
<sequence>MTINKITAPDPEAIATIGDTNHHDRGVRIVLGVGYTTNDSIAEWASRRGYSVEVVDEIPQDHLDKVARLDAYSVQFLGSLTDATDPDQRFKVTAADGHTVVDLRDVINGTTTA</sequence>
<evidence type="ECO:0000313" key="1">
    <source>
        <dbReference type="EMBL" id="GAA1768395.1"/>
    </source>
</evidence>
<gene>
    <name evidence="1" type="ORF">GCM10009747_31570</name>
</gene>
<name>A0ABP4X1Z1_9MICO</name>
<dbReference type="EMBL" id="BAAANH010000007">
    <property type="protein sequence ID" value="GAA1768395.1"/>
    <property type="molecule type" value="Genomic_DNA"/>
</dbReference>
<evidence type="ECO:0000313" key="2">
    <source>
        <dbReference type="Proteomes" id="UP001500506"/>
    </source>
</evidence>
<reference evidence="2" key="1">
    <citation type="journal article" date="2019" name="Int. J. Syst. Evol. Microbiol.">
        <title>The Global Catalogue of Microorganisms (GCM) 10K type strain sequencing project: providing services to taxonomists for standard genome sequencing and annotation.</title>
        <authorList>
            <consortium name="The Broad Institute Genomics Platform"/>
            <consortium name="The Broad Institute Genome Sequencing Center for Infectious Disease"/>
            <person name="Wu L."/>
            <person name="Ma J."/>
        </authorList>
    </citation>
    <scope>NUCLEOTIDE SEQUENCE [LARGE SCALE GENOMIC DNA]</scope>
    <source>
        <strain evidence="2">JCM 14319</strain>
    </source>
</reference>